<reference evidence="2" key="1">
    <citation type="journal article" date="2013" name="Nature">
        <title>Draft genome of the wheat A-genome progenitor Triticum urartu.</title>
        <authorList>
            <person name="Ling H.Q."/>
            <person name="Zhao S."/>
            <person name="Liu D."/>
            <person name="Wang J."/>
            <person name="Sun H."/>
            <person name="Zhang C."/>
            <person name="Fan H."/>
            <person name="Li D."/>
            <person name="Dong L."/>
            <person name="Tao Y."/>
            <person name="Gao C."/>
            <person name="Wu H."/>
            <person name="Li Y."/>
            <person name="Cui Y."/>
            <person name="Guo X."/>
            <person name="Zheng S."/>
            <person name="Wang B."/>
            <person name="Yu K."/>
            <person name="Liang Q."/>
            <person name="Yang W."/>
            <person name="Lou X."/>
            <person name="Chen J."/>
            <person name="Feng M."/>
            <person name="Jian J."/>
            <person name="Zhang X."/>
            <person name="Luo G."/>
            <person name="Jiang Y."/>
            <person name="Liu J."/>
            <person name="Wang Z."/>
            <person name="Sha Y."/>
            <person name="Zhang B."/>
            <person name="Wu H."/>
            <person name="Tang D."/>
            <person name="Shen Q."/>
            <person name="Xue P."/>
            <person name="Zou S."/>
            <person name="Wang X."/>
            <person name="Liu X."/>
            <person name="Wang F."/>
            <person name="Yang Y."/>
            <person name="An X."/>
            <person name="Dong Z."/>
            <person name="Zhang K."/>
            <person name="Zhang X."/>
            <person name="Luo M.C."/>
            <person name="Dvorak J."/>
            <person name="Tong Y."/>
            <person name="Wang J."/>
            <person name="Yang H."/>
            <person name="Li Z."/>
            <person name="Wang D."/>
            <person name="Zhang A."/>
            <person name="Wang J."/>
        </authorList>
    </citation>
    <scope>NUCLEOTIDE SEQUENCE</scope>
    <source>
        <strain evidence="2">cv. G1812</strain>
    </source>
</reference>
<dbReference type="AlphaFoldDB" id="A0A8R7QDI2"/>
<keyword evidence="2" id="KW-1185">Reference proteome</keyword>
<name>A0A8R7QDI2_TRIUA</name>
<dbReference type="EnsemblPlants" id="TuG1812G0500001946.01.T01">
    <property type="protein sequence ID" value="TuG1812G0500001946.01.T01"/>
    <property type="gene ID" value="TuG1812G0500001946.01"/>
</dbReference>
<reference evidence="1" key="3">
    <citation type="submission" date="2022-06" db="UniProtKB">
        <authorList>
            <consortium name="EnsemblPlants"/>
        </authorList>
    </citation>
    <scope>IDENTIFICATION</scope>
</reference>
<dbReference type="Proteomes" id="UP000015106">
    <property type="component" value="Chromosome 5"/>
</dbReference>
<sequence>MAARAMRIIGLQPPRPLTNTPTCSSVQIGLLKKVDSILDNTQPPPSGAHHAQVVRRCHLRPFNYAALRRSPPSETAVSTKTPSHAQCSVQHNTRSSCKTAANIQVHQRIYSCVHIDEFSPTHFAIDGAAVVQLECVREIS</sequence>
<evidence type="ECO:0000313" key="2">
    <source>
        <dbReference type="Proteomes" id="UP000015106"/>
    </source>
</evidence>
<proteinExistence type="predicted"/>
<accession>A0A8R7QDI2</accession>
<protein>
    <submittedName>
        <fullName evidence="1">Uncharacterized protein</fullName>
    </submittedName>
</protein>
<evidence type="ECO:0000313" key="1">
    <source>
        <dbReference type="EnsemblPlants" id="TuG1812G0500001946.01.T01"/>
    </source>
</evidence>
<dbReference type="Gramene" id="TuG1812G0500001946.01.T01">
    <property type="protein sequence ID" value="TuG1812G0500001946.01.T01"/>
    <property type="gene ID" value="TuG1812G0500001946.01"/>
</dbReference>
<organism evidence="1 2">
    <name type="scientific">Triticum urartu</name>
    <name type="common">Red wild einkorn</name>
    <name type="synonym">Crithodium urartu</name>
    <dbReference type="NCBI Taxonomy" id="4572"/>
    <lineage>
        <taxon>Eukaryota</taxon>
        <taxon>Viridiplantae</taxon>
        <taxon>Streptophyta</taxon>
        <taxon>Embryophyta</taxon>
        <taxon>Tracheophyta</taxon>
        <taxon>Spermatophyta</taxon>
        <taxon>Magnoliopsida</taxon>
        <taxon>Liliopsida</taxon>
        <taxon>Poales</taxon>
        <taxon>Poaceae</taxon>
        <taxon>BOP clade</taxon>
        <taxon>Pooideae</taxon>
        <taxon>Triticodae</taxon>
        <taxon>Triticeae</taxon>
        <taxon>Triticinae</taxon>
        <taxon>Triticum</taxon>
    </lineage>
</organism>
<reference evidence="1" key="2">
    <citation type="submission" date="2018-03" db="EMBL/GenBank/DDBJ databases">
        <title>The Triticum urartu genome reveals the dynamic nature of wheat genome evolution.</title>
        <authorList>
            <person name="Ling H."/>
            <person name="Ma B."/>
            <person name="Shi X."/>
            <person name="Liu H."/>
            <person name="Dong L."/>
            <person name="Sun H."/>
            <person name="Cao Y."/>
            <person name="Gao Q."/>
            <person name="Zheng S."/>
            <person name="Li Y."/>
            <person name="Yu Y."/>
            <person name="Du H."/>
            <person name="Qi M."/>
            <person name="Li Y."/>
            <person name="Yu H."/>
            <person name="Cui Y."/>
            <person name="Wang N."/>
            <person name="Chen C."/>
            <person name="Wu H."/>
            <person name="Zhao Y."/>
            <person name="Zhang J."/>
            <person name="Li Y."/>
            <person name="Zhou W."/>
            <person name="Zhang B."/>
            <person name="Hu W."/>
            <person name="Eijk M."/>
            <person name="Tang J."/>
            <person name="Witsenboer H."/>
            <person name="Zhao S."/>
            <person name="Li Z."/>
            <person name="Zhang A."/>
            <person name="Wang D."/>
            <person name="Liang C."/>
        </authorList>
    </citation>
    <scope>NUCLEOTIDE SEQUENCE [LARGE SCALE GENOMIC DNA]</scope>
    <source>
        <strain evidence="1">cv. G1812</strain>
    </source>
</reference>